<comment type="caution">
    <text evidence="2">The sequence shown here is derived from an EMBL/GenBank/DDBJ whole genome shotgun (WGS) entry which is preliminary data.</text>
</comment>
<name>A0A939TSD4_9MICO</name>
<proteinExistence type="predicted"/>
<gene>
    <name evidence="2" type="ORF">J4H85_13290</name>
</gene>
<dbReference type="AlphaFoldDB" id="A0A939TSD4"/>
<dbReference type="RefSeq" id="WP_208240621.1">
    <property type="nucleotide sequence ID" value="NZ_BAAAQU010000001.1"/>
</dbReference>
<reference evidence="2" key="1">
    <citation type="submission" date="2021-03" db="EMBL/GenBank/DDBJ databases">
        <title>Leucobacter chromiisoli sp. nov., isolated from chromium-containing soil of chemical plant.</title>
        <authorList>
            <person name="Xu Z."/>
        </authorList>
    </citation>
    <scope>NUCLEOTIDE SEQUENCE</scope>
    <source>
        <strain evidence="2">K 70/01</strain>
    </source>
</reference>
<keyword evidence="1" id="KW-0812">Transmembrane</keyword>
<keyword evidence="1" id="KW-1133">Transmembrane helix</keyword>
<evidence type="ECO:0000313" key="3">
    <source>
        <dbReference type="Proteomes" id="UP000668403"/>
    </source>
</evidence>
<dbReference type="Proteomes" id="UP000668403">
    <property type="component" value="Unassembled WGS sequence"/>
</dbReference>
<dbReference type="EMBL" id="JAGFBF010000006">
    <property type="protein sequence ID" value="MBO2990972.1"/>
    <property type="molecule type" value="Genomic_DNA"/>
</dbReference>
<feature type="transmembrane region" description="Helical" evidence="1">
    <location>
        <begin position="21"/>
        <end position="39"/>
    </location>
</feature>
<sequence>MSTLRNPVGPKDRKVYIRRRLLVLAGIVAVIAVIVLIFLRPGASGGAGGASEVSVPDDIVGEETATPEGEVPECGSGAITVTPATDQASYADGEQPALSMTIENTGDEVCAADLGTAMQEFEITSGDDAVWRSKDCQEDPEHLNVELQPGEPLETETVAWDRTRSSAESCDITRDPVPADGSSYHLKVKVGDFAGKDTAQFLLY</sequence>
<accession>A0A939TSD4</accession>
<protein>
    <recommendedName>
        <fullName evidence="4">DUF4232 domain-containing protein</fullName>
    </recommendedName>
</protein>
<evidence type="ECO:0008006" key="4">
    <source>
        <dbReference type="Google" id="ProtNLM"/>
    </source>
</evidence>
<keyword evidence="3" id="KW-1185">Reference proteome</keyword>
<organism evidence="2 3">
    <name type="scientific">Leucobacter tardus</name>
    <dbReference type="NCBI Taxonomy" id="501483"/>
    <lineage>
        <taxon>Bacteria</taxon>
        <taxon>Bacillati</taxon>
        <taxon>Actinomycetota</taxon>
        <taxon>Actinomycetes</taxon>
        <taxon>Micrococcales</taxon>
        <taxon>Microbacteriaceae</taxon>
        <taxon>Leucobacter</taxon>
    </lineage>
</organism>
<keyword evidence="1" id="KW-0472">Membrane</keyword>
<evidence type="ECO:0000256" key="1">
    <source>
        <dbReference type="SAM" id="Phobius"/>
    </source>
</evidence>
<evidence type="ECO:0000313" key="2">
    <source>
        <dbReference type="EMBL" id="MBO2990972.1"/>
    </source>
</evidence>